<dbReference type="Proteomes" id="UP001279642">
    <property type="component" value="Unassembled WGS sequence"/>
</dbReference>
<dbReference type="RefSeq" id="WP_320508904.1">
    <property type="nucleotide sequence ID" value="NZ_JAXCLW010000003.1"/>
</dbReference>
<dbReference type="InterPro" id="IPR023214">
    <property type="entry name" value="HAD_sf"/>
</dbReference>
<evidence type="ECO:0000256" key="7">
    <source>
        <dbReference type="ARBA" id="ARBA00022801"/>
    </source>
</evidence>
<keyword evidence="12" id="KW-1185">Reference proteome</keyword>
<accession>A0ABU5ECB1</accession>
<evidence type="ECO:0000256" key="8">
    <source>
        <dbReference type="ARBA" id="ARBA00022842"/>
    </source>
</evidence>
<organism evidence="11 12">
    <name type="scientific">Dongia soli</name>
    <dbReference type="NCBI Taxonomy" id="600628"/>
    <lineage>
        <taxon>Bacteria</taxon>
        <taxon>Pseudomonadati</taxon>
        <taxon>Pseudomonadota</taxon>
        <taxon>Alphaproteobacteria</taxon>
        <taxon>Rhodospirillales</taxon>
        <taxon>Dongiaceae</taxon>
        <taxon>Dongia</taxon>
    </lineage>
</organism>
<dbReference type="SFLD" id="SFLDS00003">
    <property type="entry name" value="Haloacid_Dehalogenase"/>
    <property type="match status" value="1"/>
</dbReference>
<dbReference type="SUPFAM" id="SSF56784">
    <property type="entry name" value="HAD-like"/>
    <property type="match status" value="1"/>
</dbReference>
<evidence type="ECO:0000313" key="12">
    <source>
        <dbReference type="Proteomes" id="UP001279642"/>
    </source>
</evidence>
<feature type="binding site" evidence="10">
    <location>
        <position position="11"/>
    </location>
    <ligand>
        <name>Mg(2+)</name>
        <dbReference type="ChEBI" id="CHEBI:18420"/>
    </ligand>
</feature>
<dbReference type="InterPro" id="IPR036412">
    <property type="entry name" value="HAD-like_sf"/>
</dbReference>
<evidence type="ECO:0000256" key="5">
    <source>
        <dbReference type="ARBA" id="ARBA00013078"/>
    </source>
</evidence>
<dbReference type="Gene3D" id="1.10.150.240">
    <property type="entry name" value="Putative phosphatase, domain 2"/>
    <property type="match status" value="1"/>
</dbReference>
<evidence type="ECO:0000313" key="11">
    <source>
        <dbReference type="EMBL" id="MDY0883838.1"/>
    </source>
</evidence>
<comment type="cofactor">
    <cofactor evidence="2 10">
        <name>Mg(2+)</name>
        <dbReference type="ChEBI" id="CHEBI:18420"/>
    </cofactor>
</comment>
<dbReference type="InterPro" id="IPR023198">
    <property type="entry name" value="PGP-like_dom2"/>
</dbReference>
<evidence type="ECO:0000256" key="9">
    <source>
        <dbReference type="ARBA" id="ARBA00023277"/>
    </source>
</evidence>
<dbReference type="SFLD" id="SFLDG01135">
    <property type="entry name" value="C1.5.6:_HAD__Beta-PGM__Phospha"/>
    <property type="match status" value="1"/>
</dbReference>
<keyword evidence="7 10" id="KW-0378">Hydrolase</keyword>
<evidence type="ECO:0000256" key="1">
    <source>
        <dbReference type="ARBA" id="ARBA00000830"/>
    </source>
</evidence>
<feature type="active site" description="Nucleophile" evidence="10">
    <location>
        <position position="11"/>
    </location>
</feature>
<dbReference type="HAMAP" id="MF_00495">
    <property type="entry name" value="GPH_hydrolase_bact"/>
    <property type="match status" value="1"/>
</dbReference>
<dbReference type="InterPro" id="IPR006439">
    <property type="entry name" value="HAD-SF_hydro_IA"/>
</dbReference>
<keyword evidence="8 10" id="KW-0460">Magnesium</keyword>
<evidence type="ECO:0000256" key="6">
    <source>
        <dbReference type="ARBA" id="ARBA00022723"/>
    </source>
</evidence>
<evidence type="ECO:0000256" key="3">
    <source>
        <dbReference type="ARBA" id="ARBA00004818"/>
    </source>
</evidence>
<dbReference type="InterPro" id="IPR041492">
    <property type="entry name" value="HAD_2"/>
</dbReference>
<gene>
    <name evidence="11" type="primary">gph</name>
    <name evidence="11" type="ORF">SMD27_13375</name>
</gene>
<comment type="catalytic activity">
    <reaction evidence="1 10">
        <text>2-phosphoglycolate + H2O = glycolate + phosphate</text>
        <dbReference type="Rhea" id="RHEA:14369"/>
        <dbReference type="ChEBI" id="CHEBI:15377"/>
        <dbReference type="ChEBI" id="CHEBI:29805"/>
        <dbReference type="ChEBI" id="CHEBI:43474"/>
        <dbReference type="ChEBI" id="CHEBI:58033"/>
        <dbReference type="EC" id="3.1.3.18"/>
    </reaction>
</comment>
<comment type="caution">
    <text evidence="11">The sequence shown here is derived from an EMBL/GenBank/DDBJ whole genome shotgun (WGS) entry which is preliminary data.</text>
</comment>
<feature type="binding site" evidence="10">
    <location>
        <position position="170"/>
    </location>
    <ligand>
        <name>Mg(2+)</name>
        <dbReference type="ChEBI" id="CHEBI:18420"/>
    </ligand>
</feature>
<dbReference type="NCBIfam" id="TIGR01549">
    <property type="entry name" value="HAD-SF-IA-v1"/>
    <property type="match status" value="1"/>
</dbReference>
<keyword evidence="6 10" id="KW-0479">Metal-binding</keyword>
<sequence length="218" mass="23125">MPQKRHTLVFDLDGTLVDSAPDIAAAVNQMLAELGAAPVELSRIKQMIGDGTPKLMERVLAAASLTITVADIMPRFMVFYDRYATRQVTLYPGVAETLRRLKAASCRLGVCTNKPTKATHAVLAAGGIDEVFEAVIGGDALPQRKPQPEPLWATIKQLGGTTETSVMIGDSAVDFACAQAAGIPALILPSGYGMAEVAATPGFTRFADLPDVLRQLDT</sequence>
<dbReference type="PANTHER" id="PTHR43434:SF1">
    <property type="entry name" value="PHOSPHOGLYCOLATE PHOSPHATASE"/>
    <property type="match status" value="1"/>
</dbReference>
<protein>
    <recommendedName>
        <fullName evidence="5 10">Phosphoglycolate phosphatase</fullName>
        <shortName evidence="10">PGP</shortName>
        <shortName evidence="10">PGPase</shortName>
        <ecNumber evidence="5 10">3.1.3.18</ecNumber>
    </recommendedName>
</protein>
<dbReference type="SFLD" id="SFLDG01129">
    <property type="entry name" value="C1.5:_HAD__Beta-PGM__Phosphata"/>
    <property type="match status" value="1"/>
</dbReference>
<proteinExistence type="inferred from homology"/>
<comment type="similarity">
    <text evidence="4 10">Belongs to the HAD-like hydrolase superfamily. CbbY/CbbZ/Gph/YieH family.</text>
</comment>
<dbReference type="EMBL" id="JAXCLW010000003">
    <property type="protein sequence ID" value="MDY0883838.1"/>
    <property type="molecule type" value="Genomic_DNA"/>
</dbReference>
<dbReference type="PANTHER" id="PTHR43434">
    <property type="entry name" value="PHOSPHOGLYCOLATE PHOSPHATASE"/>
    <property type="match status" value="1"/>
</dbReference>
<dbReference type="Gene3D" id="3.40.50.1000">
    <property type="entry name" value="HAD superfamily/HAD-like"/>
    <property type="match status" value="1"/>
</dbReference>
<feature type="binding site" evidence="10">
    <location>
        <position position="13"/>
    </location>
    <ligand>
        <name>Mg(2+)</name>
        <dbReference type="ChEBI" id="CHEBI:18420"/>
    </ligand>
</feature>
<dbReference type="NCBIfam" id="TIGR01449">
    <property type="entry name" value="PGP_bact"/>
    <property type="match status" value="1"/>
</dbReference>
<evidence type="ECO:0000256" key="10">
    <source>
        <dbReference type="HAMAP-Rule" id="MF_00495"/>
    </source>
</evidence>
<dbReference type="InterPro" id="IPR050155">
    <property type="entry name" value="HAD-like_hydrolase_sf"/>
</dbReference>
<name>A0ABU5ECB1_9PROT</name>
<keyword evidence="9 10" id="KW-0119">Carbohydrate metabolism</keyword>
<evidence type="ECO:0000256" key="2">
    <source>
        <dbReference type="ARBA" id="ARBA00001946"/>
    </source>
</evidence>
<comment type="pathway">
    <text evidence="3 10">Organic acid metabolism; glycolate biosynthesis; glycolate from 2-phosphoglycolate: step 1/1.</text>
</comment>
<comment type="function">
    <text evidence="10">Specifically catalyzes the dephosphorylation of 2-phosphoglycolate. Is involved in the dissimilation of the intracellular 2-phosphoglycolate formed during the DNA repair of 3'-phosphoglycolate ends, a major class of DNA lesions induced by oxidative stress.</text>
</comment>
<dbReference type="GO" id="GO:0008967">
    <property type="term" value="F:phosphoglycolate phosphatase activity"/>
    <property type="evidence" value="ECO:0007669"/>
    <property type="project" value="UniProtKB-EC"/>
</dbReference>
<evidence type="ECO:0000256" key="4">
    <source>
        <dbReference type="ARBA" id="ARBA00006171"/>
    </source>
</evidence>
<dbReference type="InterPro" id="IPR037512">
    <property type="entry name" value="PGPase_prok"/>
</dbReference>
<reference evidence="11 12" key="1">
    <citation type="journal article" date="2016" name="Antonie Van Leeuwenhoek">
        <title>Dongia soli sp. nov., isolated from soil from Dokdo, Korea.</title>
        <authorList>
            <person name="Kim D.U."/>
            <person name="Lee H."/>
            <person name="Kim H."/>
            <person name="Kim S.G."/>
            <person name="Ka J.O."/>
        </authorList>
    </citation>
    <scope>NUCLEOTIDE SEQUENCE [LARGE SCALE GENOMIC DNA]</scope>
    <source>
        <strain evidence="11 12">D78</strain>
    </source>
</reference>
<dbReference type="EC" id="3.1.3.18" evidence="5 10"/>
<dbReference type="Pfam" id="PF13419">
    <property type="entry name" value="HAD_2"/>
    <property type="match status" value="1"/>
</dbReference>